<dbReference type="EMBL" id="CM004466">
    <property type="protein sequence ID" value="OCU02718.1"/>
    <property type="molecule type" value="Genomic_DNA"/>
</dbReference>
<organism evidence="1 2">
    <name type="scientific">Xenopus laevis</name>
    <name type="common">African clawed frog</name>
    <dbReference type="NCBI Taxonomy" id="8355"/>
    <lineage>
        <taxon>Eukaryota</taxon>
        <taxon>Metazoa</taxon>
        <taxon>Chordata</taxon>
        <taxon>Craniata</taxon>
        <taxon>Vertebrata</taxon>
        <taxon>Euteleostomi</taxon>
        <taxon>Amphibia</taxon>
        <taxon>Batrachia</taxon>
        <taxon>Anura</taxon>
        <taxon>Pipoidea</taxon>
        <taxon>Pipidae</taxon>
        <taxon>Xenopodinae</taxon>
        <taxon>Xenopus</taxon>
        <taxon>Xenopus</taxon>
    </lineage>
</organism>
<protein>
    <submittedName>
        <fullName evidence="1">Uncharacterized protein</fullName>
    </submittedName>
</protein>
<reference evidence="2" key="1">
    <citation type="journal article" date="2016" name="Nature">
        <title>Genome evolution in the allotetraploid frog Xenopus laevis.</title>
        <authorList>
            <person name="Session A.M."/>
            <person name="Uno Y."/>
            <person name="Kwon T."/>
            <person name="Chapman J.A."/>
            <person name="Toyoda A."/>
            <person name="Takahashi S."/>
            <person name="Fukui A."/>
            <person name="Hikosaka A."/>
            <person name="Suzuki A."/>
            <person name="Kondo M."/>
            <person name="van Heeringen S.J."/>
            <person name="Quigley I."/>
            <person name="Heinz S."/>
            <person name="Ogino H."/>
            <person name="Ochi H."/>
            <person name="Hellsten U."/>
            <person name="Lyons J.B."/>
            <person name="Simakov O."/>
            <person name="Putnam N."/>
            <person name="Stites J."/>
            <person name="Kuroki Y."/>
            <person name="Tanaka T."/>
            <person name="Michiue T."/>
            <person name="Watanabe M."/>
            <person name="Bogdanovic O."/>
            <person name="Lister R."/>
            <person name="Georgiou G."/>
            <person name="Paranjpe S.S."/>
            <person name="van Kruijsbergen I."/>
            <person name="Shu S."/>
            <person name="Carlson J."/>
            <person name="Kinoshita T."/>
            <person name="Ohta Y."/>
            <person name="Mawaribuchi S."/>
            <person name="Jenkins J."/>
            <person name="Grimwood J."/>
            <person name="Schmutz J."/>
            <person name="Mitros T."/>
            <person name="Mozaffari S.V."/>
            <person name="Suzuki Y."/>
            <person name="Haramoto Y."/>
            <person name="Yamamoto T.S."/>
            <person name="Takagi C."/>
            <person name="Heald R."/>
            <person name="Miller K."/>
            <person name="Haudenschild C."/>
            <person name="Kitzman J."/>
            <person name="Nakayama T."/>
            <person name="Izutsu Y."/>
            <person name="Robert J."/>
            <person name="Fortriede J."/>
            <person name="Burns K."/>
            <person name="Lotay V."/>
            <person name="Karimi K."/>
            <person name="Yasuoka Y."/>
            <person name="Dichmann D.S."/>
            <person name="Flajnik M.F."/>
            <person name="Houston D.W."/>
            <person name="Shendure J."/>
            <person name="DuPasquier L."/>
            <person name="Vize P.D."/>
            <person name="Zorn A.M."/>
            <person name="Ito M."/>
            <person name="Marcotte E.M."/>
            <person name="Wallingford J.B."/>
            <person name="Ito Y."/>
            <person name="Asashima M."/>
            <person name="Ueno N."/>
            <person name="Matsuda Y."/>
            <person name="Veenstra G.J."/>
            <person name="Fujiyama A."/>
            <person name="Harland R.M."/>
            <person name="Taira M."/>
            <person name="Rokhsar D.S."/>
        </authorList>
    </citation>
    <scope>NUCLEOTIDE SEQUENCE [LARGE SCALE GENOMIC DNA]</scope>
    <source>
        <strain evidence="2">J</strain>
    </source>
</reference>
<accession>A0A974E4H4</accession>
<name>A0A974E4H4_XENLA</name>
<gene>
    <name evidence="1" type="ORF">XELAEV_18008484mg</name>
</gene>
<evidence type="ECO:0000313" key="1">
    <source>
        <dbReference type="EMBL" id="OCU02718.1"/>
    </source>
</evidence>
<dbReference type="Proteomes" id="UP000694892">
    <property type="component" value="Chromosome 1L"/>
</dbReference>
<sequence length="68" mass="7609">MSQVHSYVRRKSFSRSDLYSAAPYWTQLIHAIHALSVPANSATYKISFMSAIQPQSFVLLALPQHGTT</sequence>
<evidence type="ECO:0000313" key="2">
    <source>
        <dbReference type="Proteomes" id="UP000694892"/>
    </source>
</evidence>
<proteinExistence type="predicted"/>
<dbReference type="AlphaFoldDB" id="A0A974E4H4"/>